<accession>A0A9P3WH02</accession>
<dbReference type="EMBL" id="DACSUM010000037">
    <property type="protein sequence ID" value="HAT3583554.1"/>
    <property type="molecule type" value="Genomic_DNA"/>
</dbReference>
<evidence type="ECO:0000256" key="1">
    <source>
        <dbReference type="SAM" id="MobiDB-lite"/>
    </source>
</evidence>
<reference evidence="3 4" key="1">
    <citation type="submission" date="2017-02" db="EMBL/GenBank/DDBJ databases">
        <title>Draft genome sequence of a Kluyvera intermedia isolate from a patient with a pancreatic abscess.</title>
        <authorList>
            <person name="Thele R."/>
        </authorList>
    </citation>
    <scope>NUCLEOTIDE SEQUENCE [LARGE SCALE GENOMIC DNA]</scope>
    <source>
        <strain evidence="3 4">FOSA7093</strain>
    </source>
</reference>
<reference evidence="2" key="2">
    <citation type="journal article" date="2018" name="Genome Biol.">
        <title>SKESA: strategic k-mer extension for scrupulous assemblies.</title>
        <authorList>
            <person name="Souvorov A."/>
            <person name="Agarwala R."/>
            <person name="Lipman D.J."/>
        </authorList>
    </citation>
    <scope>NUCLEOTIDE SEQUENCE</scope>
    <source>
        <strain evidence="2">CAVp300</strain>
    </source>
</reference>
<reference evidence="2" key="3">
    <citation type="submission" date="2020-10" db="EMBL/GenBank/DDBJ databases">
        <authorList>
            <consortium name="NCBI Pathogen Detection Project"/>
        </authorList>
    </citation>
    <scope>NUCLEOTIDE SEQUENCE</scope>
    <source>
        <strain evidence="2">CAVp300</strain>
    </source>
</reference>
<evidence type="ECO:0000313" key="3">
    <source>
        <dbReference type="EMBL" id="ORJ51991.1"/>
    </source>
</evidence>
<name>A0A9P3WH02_KLUIN</name>
<dbReference type="AlphaFoldDB" id="A0A9P3WH02"/>
<evidence type="ECO:0000313" key="2">
    <source>
        <dbReference type="EMBL" id="HAT3583554.1"/>
    </source>
</evidence>
<evidence type="ECO:0000313" key="4">
    <source>
        <dbReference type="Proteomes" id="UP000192521"/>
    </source>
</evidence>
<comment type="caution">
    <text evidence="2">The sequence shown here is derived from an EMBL/GenBank/DDBJ whole genome shotgun (WGS) entry which is preliminary data.</text>
</comment>
<dbReference type="Proteomes" id="UP000867740">
    <property type="component" value="Unassembled WGS sequence"/>
</dbReference>
<gene>
    <name evidence="3" type="ORF">B2M27_01995</name>
    <name evidence="2" type="ORF">I8531_003899</name>
</gene>
<proteinExistence type="predicted"/>
<feature type="compositionally biased region" description="Basic and acidic residues" evidence="1">
    <location>
        <begin position="60"/>
        <end position="71"/>
    </location>
</feature>
<feature type="region of interest" description="Disordered" evidence="1">
    <location>
        <begin position="1"/>
        <end position="71"/>
    </location>
</feature>
<dbReference type="Proteomes" id="UP000192521">
    <property type="component" value="Unassembled WGS sequence"/>
</dbReference>
<sequence length="159" mass="17048">MNGIDKITAVSAGSLGDPHLSNNESTFGLRNKPKSADINSDTNSSGSDDSSTKLSLSSKTAEEIKKQHQLKQEEIKKTDYTLEMTGIPLFHGRLVSVVKYPDGSEEMVDALSGVRLTAQDLQQQFSHSTENVQDALNIEMANIAGTPGETIKSHAGSAE</sequence>
<keyword evidence="4" id="KW-1185">Reference proteome</keyword>
<evidence type="ECO:0000313" key="5">
    <source>
        <dbReference type="Proteomes" id="UP000867740"/>
    </source>
</evidence>
<dbReference type="RefSeq" id="WP_052958910.1">
    <property type="nucleotide sequence ID" value="NZ_CABMNU010000005.1"/>
</dbReference>
<dbReference type="OrthoDB" id="6614743at2"/>
<protein>
    <submittedName>
        <fullName evidence="2">Uncharacterized protein</fullName>
    </submittedName>
</protein>
<feature type="compositionally biased region" description="Low complexity" evidence="1">
    <location>
        <begin position="39"/>
        <end position="59"/>
    </location>
</feature>
<dbReference type="EMBL" id="MWPR01000002">
    <property type="protein sequence ID" value="ORJ51991.1"/>
    <property type="molecule type" value="Genomic_DNA"/>
</dbReference>
<organism evidence="2 5">
    <name type="scientific">Kluyvera intermedia</name>
    <name type="common">Enterobacter intermedius</name>
    <dbReference type="NCBI Taxonomy" id="61648"/>
    <lineage>
        <taxon>Bacteria</taxon>
        <taxon>Pseudomonadati</taxon>
        <taxon>Pseudomonadota</taxon>
        <taxon>Gammaproteobacteria</taxon>
        <taxon>Enterobacterales</taxon>
        <taxon>Enterobacteriaceae</taxon>
        <taxon>Kluyvera</taxon>
    </lineage>
</organism>